<evidence type="ECO:0000313" key="2">
    <source>
        <dbReference type="Proteomes" id="UP000652761"/>
    </source>
</evidence>
<accession>A0A843XID1</accession>
<sequence>MSMPSTAQIWLIYTSTSGCSSPGLDQAPIAQVEVVVQGRRTLKSSKLQAPSRKIIPLAPEFSIVSYFQASLSGVVEPQLDPSSLVGRMRELSCGFFVQIKFWISDTVTVIIVVACAFLDRVSEAKRHEVECNGVKWSEVNWKEM</sequence>
<dbReference type="EMBL" id="NMUH01008510">
    <property type="protein sequence ID" value="MQM18885.1"/>
    <property type="molecule type" value="Genomic_DNA"/>
</dbReference>
<evidence type="ECO:0000313" key="1">
    <source>
        <dbReference type="EMBL" id="MQM18885.1"/>
    </source>
</evidence>
<name>A0A843XID1_COLES</name>
<dbReference type="AlphaFoldDB" id="A0A843XID1"/>
<reference evidence="1" key="1">
    <citation type="submission" date="2017-07" db="EMBL/GenBank/DDBJ databases">
        <title>Taro Niue Genome Assembly and Annotation.</title>
        <authorList>
            <person name="Atibalentja N."/>
            <person name="Keating K."/>
            <person name="Fields C.J."/>
        </authorList>
    </citation>
    <scope>NUCLEOTIDE SEQUENCE</scope>
    <source>
        <strain evidence="1">Niue_2</strain>
        <tissue evidence="1">Leaf</tissue>
    </source>
</reference>
<keyword evidence="2" id="KW-1185">Reference proteome</keyword>
<gene>
    <name evidence="1" type="ORF">Taro_051883</name>
</gene>
<proteinExistence type="predicted"/>
<dbReference type="Proteomes" id="UP000652761">
    <property type="component" value="Unassembled WGS sequence"/>
</dbReference>
<comment type="caution">
    <text evidence="1">The sequence shown here is derived from an EMBL/GenBank/DDBJ whole genome shotgun (WGS) entry which is preliminary data.</text>
</comment>
<organism evidence="1 2">
    <name type="scientific">Colocasia esculenta</name>
    <name type="common">Wild taro</name>
    <name type="synonym">Arum esculentum</name>
    <dbReference type="NCBI Taxonomy" id="4460"/>
    <lineage>
        <taxon>Eukaryota</taxon>
        <taxon>Viridiplantae</taxon>
        <taxon>Streptophyta</taxon>
        <taxon>Embryophyta</taxon>
        <taxon>Tracheophyta</taxon>
        <taxon>Spermatophyta</taxon>
        <taxon>Magnoliopsida</taxon>
        <taxon>Liliopsida</taxon>
        <taxon>Araceae</taxon>
        <taxon>Aroideae</taxon>
        <taxon>Colocasieae</taxon>
        <taxon>Colocasia</taxon>
    </lineage>
</organism>
<protein>
    <submittedName>
        <fullName evidence="1">Uncharacterized protein</fullName>
    </submittedName>
</protein>